<evidence type="ECO:0000256" key="4">
    <source>
        <dbReference type="ARBA" id="ARBA00023180"/>
    </source>
</evidence>
<sequence length="330" mass="37685">MASPLKHTVILFISLLYYIYDSKGQLQRFSTNCRGNICDYVVEIQSSQNGTAKVSLPKEIMDEITHIQIMRDIESLQARMNLLSGAPDTRALIVPKSVTGKEAVGVDCASLFKRGTKVSGVYTLQPDPADNTTRFDAYCDMENDGGGWTVIQRRIDGSDDFYRGWESYKIGFGNFLHDFWLGLDNIHLLTKFGNNKMRIDLWNWENMTRFGEFNFVRIADEKDKYRILVGGYSGNSGNPFHTPQYTTRMQSMQFSTFDNDNDMDPGNCARTFTSGWWFNRCYRVNLNGVWYADGTYYGPATNGIVWDLWVENGPGYSLQAAEMKLRPSNF</sequence>
<dbReference type="PANTHER" id="PTHR47221:SF5">
    <property type="entry name" value="FIBRINOGEN C-TERMINAL DOMAIN-CONTAINING PROTEIN"/>
    <property type="match status" value="1"/>
</dbReference>
<name>A0ABD3XDJ9_SINWO</name>
<dbReference type="CDD" id="cd00087">
    <property type="entry name" value="FReD"/>
    <property type="match status" value="1"/>
</dbReference>
<comment type="subcellular location">
    <subcellularLocation>
        <location evidence="1">Secreted</location>
    </subcellularLocation>
</comment>
<reference evidence="7 8" key="1">
    <citation type="submission" date="2024-11" db="EMBL/GenBank/DDBJ databases">
        <title>Chromosome-level genome assembly of the freshwater bivalve Anodonta woodiana.</title>
        <authorList>
            <person name="Chen X."/>
        </authorList>
    </citation>
    <scope>NUCLEOTIDE SEQUENCE [LARGE SCALE GENOMIC DNA]</scope>
    <source>
        <strain evidence="7">MN2024</strain>
        <tissue evidence="7">Gills</tissue>
    </source>
</reference>
<evidence type="ECO:0000256" key="5">
    <source>
        <dbReference type="SAM" id="SignalP"/>
    </source>
</evidence>
<keyword evidence="4" id="KW-0325">Glycoprotein</keyword>
<evidence type="ECO:0000256" key="2">
    <source>
        <dbReference type="ARBA" id="ARBA00022525"/>
    </source>
</evidence>
<keyword evidence="2" id="KW-0964">Secreted</keyword>
<feature type="domain" description="Fibrinogen C-terminal" evidence="6">
    <location>
        <begin position="99"/>
        <end position="329"/>
    </location>
</feature>
<dbReference type="InterPro" id="IPR036056">
    <property type="entry name" value="Fibrinogen-like_C"/>
</dbReference>
<proteinExistence type="predicted"/>
<feature type="chain" id="PRO_5044883053" description="Fibrinogen C-terminal domain-containing protein" evidence="5">
    <location>
        <begin position="25"/>
        <end position="330"/>
    </location>
</feature>
<evidence type="ECO:0000313" key="8">
    <source>
        <dbReference type="Proteomes" id="UP001634394"/>
    </source>
</evidence>
<comment type="caution">
    <text evidence="7">The sequence shown here is derived from an EMBL/GenBank/DDBJ whole genome shotgun (WGS) entry which is preliminary data.</text>
</comment>
<gene>
    <name evidence="7" type="ORF">ACJMK2_029366</name>
</gene>
<dbReference type="EMBL" id="JBJQND010000003">
    <property type="protein sequence ID" value="KAL3883073.1"/>
    <property type="molecule type" value="Genomic_DNA"/>
</dbReference>
<dbReference type="PROSITE" id="PS51406">
    <property type="entry name" value="FIBRINOGEN_C_2"/>
    <property type="match status" value="1"/>
</dbReference>
<evidence type="ECO:0000259" key="6">
    <source>
        <dbReference type="PROSITE" id="PS51406"/>
    </source>
</evidence>
<evidence type="ECO:0000256" key="3">
    <source>
        <dbReference type="ARBA" id="ARBA00023157"/>
    </source>
</evidence>
<keyword evidence="3" id="KW-1015">Disulfide bond</keyword>
<dbReference type="Gene3D" id="3.90.215.10">
    <property type="entry name" value="Gamma Fibrinogen, chain A, domain 1"/>
    <property type="match status" value="1"/>
</dbReference>
<protein>
    <recommendedName>
        <fullName evidence="6">Fibrinogen C-terminal domain-containing protein</fullName>
    </recommendedName>
</protein>
<dbReference type="Pfam" id="PF00147">
    <property type="entry name" value="Fibrinogen_C"/>
    <property type="match status" value="1"/>
</dbReference>
<keyword evidence="8" id="KW-1185">Reference proteome</keyword>
<accession>A0ABD3XDJ9</accession>
<dbReference type="InterPro" id="IPR014716">
    <property type="entry name" value="Fibrinogen_a/b/g_C_1"/>
</dbReference>
<dbReference type="InterPro" id="IPR037579">
    <property type="entry name" value="FIB_ANG-like"/>
</dbReference>
<evidence type="ECO:0000256" key="1">
    <source>
        <dbReference type="ARBA" id="ARBA00004613"/>
    </source>
</evidence>
<dbReference type="PANTHER" id="PTHR47221">
    <property type="entry name" value="FIBRINOGEN ALPHA CHAIN"/>
    <property type="match status" value="1"/>
</dbReference>
<dbReference type="SMART" id="SM00186">
    <property type="entry name" value="FBG"/>
    <property type="match status" value="1"/>
</dbReference>
<dbReference type="SUPFAM" id="SSF56496">
    <property type="entry name" value="Fibrinogen C-terminal domain-like"/>
    <property type="match status" value="1"/>
</dbReference>
<dbReference type="AlphaFoldDB" id="A0ABD3XDJ9"/>
<dbReference type="NCBIfam" id="NF040941">
    <property type="entry name" value="GGGWT_bact"/>
    <property type="match status" value="1"/>
</dbReference>
<dbReference type="InterPro" id="IPR002181">
    <property type="entry name" value="Fibrinogen_a/b/g_C_dom"/>
</dbReference>
<dbReference type="GO" id="GO:0005576">
    <property type="term" value="C:extracellular region"/>
    <property type="evidence" value="ECO:0007669"/>
    <property type="project" value="UniProtKB-SubCell"/>
</dbReference>
<feature type="signal peptide" evidence="5">
    <location>
        <begin position="1"/>
        <end position="24"/>
    </location>
</feature>
<keyword evidence="5" id="KW-0732">Signal</keyword>
<dbReference type="Proteomes" id="UP001634394">
    <property type="component" value="Unassembled WGS sequence"/>
</dbReference>
<evidence type="ECO:0000313" key="7">
    <source>
        <dbReference type="EMBL" id="KAL3883073.1"/>
    </source>
</evidence>
<organism evidence="7 8">
    <name type="scientific">Sinanodonta woodiana</name>
    <name type="common">Chinese pond mussel</name>
    <name type="synonym">Anodonta woodiana</name>
    <dbReference type="NCBI Taxonomy" id="1069815"/>
    <lineage>
        <taxon>Eukaryota</taxon>
        <taxon>Metazoa</taxon>
        <taxon>Spiralia</taxon>
        <taxon>Lophotrochozoa</taxon>
        <taxon>Mollusca</taxon>
        <taxon>Bivalvia</taxon>
        <taxon>Autobranchia</taxon>
        <taxon>Heteroconchia</taxon>
        <taxon>Palaeoheterodonta</taxon>
        <taxon>Unionida</taxon>
        <taxon>Unionoidea</taxon>
        <taxon>Unionidae</taxon>
        <taxon>Unioninae</taxon>
        <taxon>Sinanodonta</taxon>
    </lineage>
</organism>